<evidence type="ECO:0000256" key="6">
    <source>
        <dbReference type="ARBA" id="ARBA00023049"/>
    </source>
</evidence>
<reference evidence="7 8" key="1">
    <citation type="submission" date="2018-08" db="EMBL/GenBank/DDBJ databases">
        <title>A genome reference for cultivated species of the human gut microbiota.</title>
        <authorList>
            <person name="Zou Y."/>
            <person name="Xue W."/>
            <person name="Luo G."/>
        </authorList>
    </citation>
    <scope>NUCLEOTIDE SEQUENCE [LARGE SCALE GENOMIC DNA]</scope>
    <source>
        <strain evidence="7 8">AF10-31</strain>
    </source>
</reference>
<evidence type="ECO:0000313" key="7">
    <source>
        <dbReference type="EMBL" id="RGW74067.1"/>
    </source>
</evidence>
<gene>
    <name evidence="7" type="ORF">DWV56_08490</name>
</gene>
<dbReference type="InterPro" id="IPR050072">
    <property type="entry name" value="Peptidase_M20A"/>
</dbReference>
<keyword evidence="6" id="KW-0482">Metalloprotease</keyword>
<evidence type="ECO:0000313" key="8">
    <source>
        <dbReference type="Proteomes" id="UP000284651"/>
    </source>
</evidence>
<evidence type="ECO:0000256" key="2">
    <source>
        <dbReference type="ARBA" id="ARBA00006247"/>
    </source>
</evidence>
<dbReference type="RefSeq" id="WP_118357506.1">
    <property type="nucleotide sequence ID" value="NZ_QSAT01000027.1"/>
</dbReference>
<evidence type="ECO:0000256" key="1">
    <source>
        <dbReference type="ARBA" id="ARBA00001947"/>
    </source>
</evidence>
<dbReference type="EMBL" id="QSAT01000027">
    <property type="protein sequence ID" value="RGW74067.1"/>
    <property type="molecule type" value="Genomic_DNA"/>
</dbReference>
<dbReference type="GO" id="GO:0006526">
    <property type="term" value="P:L-arginine biosynthetic process"/>
    <property type="evidence" value="ECO:0007669"/>
    <property type="project" value="TreeGrafter"/>
</dbReference>
<dbReference type="Gene3D" id="3.40.630.10">
    <property type="entry name" value="Zn peptidases"/>
    <property type="match status" value="2"/>
</dbReference>
<dbReference type="AlphaFoldDB" id="A0A413CSE8"/>
<dbReference type="GO" id="GO:0008237">
    <property type="term" value="F:metallopeptidase activity"/>
    <property type="evidence" value="ECO:0007669"/>
    <property type="project" value="UniProtKB-KW"/>
</dbReference>
<protein>
    <submittedName>
        <fullName evidence="7">M20/M25/M40 family metallo-hydrolase</fullName>
    </submittedName>
</protein>
<keyword evidence="3" id="KW-0645">Protease</keyword>
<accession>A0A413CSE8</accession>
<evidence type="ECO:0000256" key="5">
    <source>
        <dbReference type="ARBA" id="ARBA00022833"/>
    </source>
</evidence>
<dbReference type="InterPro" id="IPR002933">
    <property type="entry name" value="Peptidase_M20"/>
</dbReference>
<dbReference type="SUPFAM" id="SSF53187">
    <property type="entry name" value="Zn-dependent exopeptidases"/>
    <property type="match status" value="1"/>
</dbReference>
<dbReference type="GO" id="GO:0008777">
    <property type="term" value="F:acetylornithine deacetylase activity"/>
    <property type="evidence" value="ECO:0007669"/>
    <property type="project" value="TreeGrafter"/>
</dbReference>
<comment type="cofactor">
    <cofactor evidence="1">
        <name>Zn(2+)</name>
        <dbReference type="ChEBI" id="CHEBI:29105"/>
    </cofactor>
</comment>
<dbReference type="NCBIfam" id="TIGR01887">
    <property type="entry name" value="dipeptidaselike"/>
    <property type="match status" value="1"/>
</dbReference>
<sequence length="373" mass="41758">MEEELLKKIDEISDEMISGIKRIVQIDSVQSEAKPGMPFGEGVNKALEEALKLACELGFETENVDHMVGIAKYGTGEDYIGIMGHLDVVPVGEGWNHPPFSAYEDEKGRIYSRGILDNKGPTLSCLYALYAIKKLGIPLKRPVYILFGTNEETGFEDLKHFLKVRKPPIMGWTPDCKYPVVYAKRGRSTYRVSTAIENKTVFNQFINEYILSDNGFGNKLGLNIEDLEFGKMQMSNKKLVDLEGKLGFDFSFSYPASIRNDTIEMTIKSKLSKELHVECIHNYDPVYFDKNGFLCKTLKATYEKVTGMDGTPVTTTGGTYAKIMPNIVPFGPSFPGQKGIGHNPNEWMDRSDLILNAKIYALSIVRLANGEND</sequence>
<proteinExistence type="inferred from homology"/>
<dbReference type="Pfam" id="PF01546">
    <property type="entry name" value="Peptidase_M20"/>
    <property type="match status" value="1"/>
</dbReference>
<dbReference type="PANTHER" id="PTHR43808">
    <property type="entry name" value="ACETYLORNITHINE DEACETYLASE"/>
    <property type="match status" value="1"/>
</dbReference>
<evidence type="ECO:0000256" key="3">
    <source>
        <dbReference type="ARBA" id="ARBA00022670"/>
    </source>
</evidence>
<dbReference type="PANTHER" id="PTHR43808:SF31">
    <property type="entry name" value="N-ACETYL-L-CITRULLINE DEACETYLASE"/>
    <property type="match status" value="1"/>
</dbReference>
<dbReference type="GO" id="GO:0008270">
    <property type="term" value="F:zinc ion binding"/>
    <property type="evidence" value="ECO:0007669"/>
    <property type="project" value="InterPro"/>
</dbReference>
<keyword evidence="4 7" id="KW-0378">Hydrolase</keyword>
<name>A0A413CSE8_9FIRM</name>
<dbReference type="GO" id="GO:0006508">
    <property type="term" value="P:proteolysis"/>
    <property type="evidence" value="ECO:0007669"/>
    <property type="project" value="UniProtKB-KW"/>
</dbReference>
<dbReference type="InterPro" id="IPR010964">
    <property type="entry name" value="M20A_pepV-rel"/>
</dbReference>
<comment type="similarity">
    <text evidence="2">Belongs to the peptidase M20A family.</text>
</comment>
<comment type="caution">
    <text evidence="7">The sequence shown here is derived from an EMBL/GenBank/DDBJ whole genome shotgun (WGS) entry which is preliminary data.</text>
</comment>
<dbReference type="Gene3D" id="3.30.70.360">
    <property type="match status" value="1"/>
</dbReference>
<keyword evidence="5" id="KW-0862">Zinc</keyword>
<organism evidence="7 8">
    <name type="scientific">Holdemanella biformis</name>
    <dbReference type="NCBI Taxonomy" id="1735"/>
    <lineage>
        <taxon>Bacteria</taxon>
        <taxon>Bacillati</taxon>
        <taxon>Bacillota</taxon>
        <taxon>Erysipelotrichia</taxon>
        <taxon>Erysipelotrichales</taxon>
        <taxon>Erysipelotrichaceae</taxon>
        <taxon>Holdemanella</taxon>
    </lineage>
</organism>
<dbReference type="PROSITE" id="PS00758">
    <property type="entry name" value="ARGE_DAPE_CPG2_1"/>
    <property type="match status" value="1"/>
</dbReference>
<evidence type="ECO:0000256" key="4">
    <source>
        <dbReference type="ARBA" id="ARBA00022801"/>
    </source>
</evidence>
<dbReference type="InterPro" id="IPR001261">
    <property type="entry name" value="ArgE/DapE_CS"/>
</dbReference>
<dbReference type="Proteomes" id="UP000284651">
    <property type="component" value="Unassembled WGS sequence"/>
</dbReference>
<dbReference type="GO" id="GO:0016805">
    <property type="term" value="F:dipeptidase activity"/>
    <property type="evidence" value="ECO:0007669"/>
    <property type="project" value="InterPro"/>
</dbReference>